<dbReference type="SUPFAM" id="SSF48403">
    <property type="entry name" value="Ankyrin repeat"/>
    <property type="match status" value="1"/>
</dbReference>
<dbReference type="Pfam" id="PF12796">
    <property type="entry name" value="Ank_2"/>
    <property type="match status" value="2"/>
</dbReference>
<dbReference type="PANTHER" id="PTHR24121">
    <property type="entry name" value="NO MECHANORECEPTOR POTENTIAL C, ISOFORM D-RELATED"/>
    <property type="match status" value="1"/>
</dbReference>
<dbReference type="InterPro" id="IPR036770">
    <property type="entry name" value="Ankyrin_rpt-contain_sf"/>
</dbReference>
<name>A0A5J5A3M2_9ASTE</name>
<dbReference type="EMBL" id="CM018047">
    <property type="protein sequence ID" value="KAA8525040.1"/>
    <property type="molecule type" value="Genomic_DNA"/>
</dbReference>
<evidence type="ECO:0000256" key="1">
    <source>
        <dbReference type="PROSITE-ProRule" id="PRU00023"/>
    </source>
</evidence>
<keyword evidence="1" id="KW-0040">ANK repeat</keyword>
<dbReference type="PROSITE" id="PS50297">
    <property type="entry name" value="ANK_REP_REGION"/>
    <property type="match status" value="1"/>
</dbReference>
<evidence type="ECO:0000313" key="2">
    <source>
        <dbReference type="EMBL" id="KAA8525040.1"/>
    </source>
</evidence>
<accession>A0A5J5A3M2</accession>
<sequence>MEGCCGMDGFSQFWVLDLLGYSDSGDAEIEEQQVRVLMASSSPAEHELIPQKRNYSGLDEEYYFPIEEGTGSRDVGCAISDIQMYLGRTSTEPVLVEKNNSPGDNGEDSDSVSLWMKPEVYRAITMGDKDSFRLEDAKHSVLDQVSPRGNTVLHVAASLGHCELVTVIVNRYPQLMKRKNSTGDLAIHLAASSGHQLMVECMVRQAKQHAGQASGSGQIDTDIENLEIKKTASRNAQVDILMEENLEKNTALHLAMKNRHYELARFLVEKNPQVSINLNEERMSPLYMAAEAC</sequence>
<dbReference type="InterPro" id="IPR002110">
    <property type="entry name" value="Ankyrin_rpt"/>
</dbReference>
<feature type="repeat" description="ANK" evidence="1">
    <location>
        <begin position="247"/>
        <end position="279"/>
    </location>
</feature>
<evidence type="ECO:0000313" key="3">
    <source>
        <dbReference type="Proteomes" id="UP000325577"/>
    </source>
</evidence>
<dbReference type="OrthoDB" id="1847170at2759"/>
<dbReference type="Proteomes" id="UP000325577">
    <property type="component" value="Linkage Group LG4"/>
</dbReference>
<gene>
    <name evidence="2" type="ORF">F0562_011466</name>
</gene>
<proteinExistence type="predicted"/>
<protein>
    <submittedName>
        <fullName evidence="2">Uncharacterized protein</fullName>
    </submittedName>
</protein>
<organism evidence="2 3">
    <name type="scientific">Nyssa sinensis</name>
    <dbReference type="NCBI Taxonomy" id="561372"/>
    <lineage>
        <taxon>Eukaryota</taxon>
        <taxon>Viridiplantae</taxon>
        <taxon>Streptophyta</taxon>
        <taxon>Embryophyta</taxon>
        <taxon>Tracheophyta</taxon>
        <taxon>Spermatophyta</taxon>
        <taxon>Magnoliopsida</taxon>
        <taxon>eudicotyledons</taxon>
        <taxon>Gunneridae</taxon>
        <taxon>Pentapetalae</taxon>
        <taxon>asterids</taxon>
        <taxon>Cornales</taxon>
        <taxon>Nyssaceae</taxon>
        <taxon>Nyssa</taxon>
    </lineage>
</organism>
<dbReference type="PANTHER" id="PTHR24121:SF21">
    <property type="entry name" value="ANKYRIN REPEAT FAMILY PROTEIN"/>
    <property type="match status" value="1"/>
</dbReference>
<reference evidence="2 3" key="1">
    <citation type="submission" date="2019-09" db="EMBL/GenBank/DDBJ databases">
        <title>A chromosome-level genome assembly of the Chinese tupelo Nyssa sinensis.</title>
        <authorList>
            <person name="Yang X."/>
            <person name="Kang M."/>
            <person name="Yang Y."/>
            <person name="Xiong H."/>
            <person name="Wang M."/>
            <person name="Zhang Z."/>
            <person name="Wang Z."/>
            <person name="Wu H."/>
            <person name="Ma T."/>
            <person name="Liu J."/>
            <person name="Xi Z."/>
        </authorList>
    </citation>
    <scope>NUCLEOTIDE SEQUENCE [LARGE SCALE GENOMIC DNA]</scope>
    <source>
        <strain evidence="2">J267</strain>
        <tissue evidence="2">Leaf</tissue>
    </source>
</reference>
<dbReference type="Gene3D" id="1.25.40.20">
    <property type="entry name" value="Ankyrin repeat-containing domain"/>
    <property type="match status" value="1"/>
</dbReference>
<keyword evidence="3" id="KW-1185">Reference proteome</keyword>
<dbReference type="SMART" id="SM00248">
    <property type="entry name" value="ANK"/>
    <property type="match status" value="3"/>
</dbReference>
<dbReference type="PROSITE" id="PS50088">
    <property type="entry name" value="ANK_REPEAT"/>
    <property type="match status" value="1"/>
</dbReference>
<dbReference type="AlphaFoldDB" id="A0A5J5A3M2"/>